<gene>
    <name evidence="1" type="ORF">BDFB_011442</name>
</gene>
<organism evidence="1 2">
    <name type="scientific">Asbolus verrucosus</name>
    <name type="common">Desert ironclad beetle</name>
    <dbReference type="NCBI Taxonomy" id="1661398"/>
    <lineage>
        <taxon>Eukaryota</taxon>
        <taxon>Metazoa</taxon>
        <taxon>Ecdysozoa</taxon>
        <taxon>Arthropoda</taxon>
        <taxon>Hexapoda</taxon>
        <taxon>Insecta</taxon>
        <taxon>Pterygota</taxon>
        <taxon>Neoptera</taxon>
        <taxon>Endopterygota</taxon>
        <taxon>Coleoptera</taxon>
        <taxon>Polyphaga</taxon>
        <taxon>Cucujiformia</taxon>
        <taxon>Tenebrionidae</taxon>
        <taxon>Pimeliinae</taxon>
        <taxon>Asbolus</taxon>
    </lineage>
</organism>
<proteinExistence type="predicted"/>
<comment type="caution">
    <text evidence="1">The sequence shown here is derived from an EMBL/GenBank/DDBJ whole genome shotgun (WGS) entry which is preliminary data.</text>
</comment>
<protein>
    <submittedName>
        <fullName evidence="1">Uncharacterized protein</fullName>
    </submittedName>
</protein>
<keyword evidence="2" id="KW-1185">Reference proteome</keyword>
<accession>A0A482V3Z7</accession>
<evidence type="ECO:0000313" key="1">
    <source>
        <dbReference type="EMBL" id="RZB38714.1"/>
    </source>
</evidence>
<dbReference type="PANTHER" id="PTHR33198">
    <property type="entry name" value="ANK_REP_REGION DOMAIN-CONTAINING PROTEIN-RELATED"/>
    <property type="match status" value="1"/>
</dbReference>
<dbReference type="AlphaFoldDB" id="A0A482V3Z7"/>
<dbReference type="EMBL" id="QDEB01134462">
    <property type="protein sequence ID" value="RZB38714.1"/>
    <property type="molecule type" value="Genomic_DNA"/>
</dbReference>
<dbReference type="OrthoDB" id="7323790at2759"/>
<dbReference type="Proteomes" id="UP000292052">
    <property type="component" value="Unassembled WGS sequence"/>
</dbReference>
<dbReference type="PANTHER" id="PTHR33198:SF20">
    <property type="entry name" value="RETROTRANSPOSON GAG DOMAIN-CONTAINING PROTEIN"/>
    <property type="match status" value="1"/>
</dbReference>
<name>A0A482V3Z7_ASBVE</name>
<dbReference type="STRING" id="1661398.A0A482V3Z7"/>
<sequence length="132" mass="15180">MESIFKSPESLVLNGNVATKWKRFRQKFEFFADSILPTSGENESVEKNNPEKKKVDVLLSCIGDDGLDLYNTFAFVQEGHKQQSLTVTEKFEAHCSPKVNVVFERYMFNSIVQKENQSFDSFGTELKKAVKW</sequence>
<evidence type="ECO:0000313" key="2">
    <source>
        <dbReference type="Proteomes" id="UP000292052"/>
    </source>
</evidence>
<reference evidence="1 2" key="1">
    <citation type="submission" date="2017-03" db="EMBL/GenBank/DDBJ databases">
        <title>Genome of the blue death feigning beetle - Asbolus verrucosus.</title>
        <authorList>
            <person name="Rider S.D."/>
        </authorList>
    </citation>
    <scope>NUCLEOTIDE SEQUENCE [LARGE SCALE GENOMIC DNA]</scope>
    <source>
        <strain evidence="1">Butters</strain>
        <tissue evidence="1">Head and leg muscle</tissue>
    </source>
</reference>